<keyword evidence="5" id="KW-1185">Reference proteome</keyword>
<name>A0A9P4MIL4_9PEZI</name>
<evidence type="ECO:0000256" key="1">
    <source>
        <dbReference type="ARBA" id="ARBA00010088"/>
    </source>
</evidence>
<sequence>MSMQSRSGTVPFRIPSIDRPCFTFYKVFGELSSDRPAVVCAHGGPGAGHEYLLPFAELWPRYGLPVVFYDQIGCASSTHLEEKAGNREFWQDMLFIDELDNLLDHLQLRSGAGFHLLGHSWGGMLCAQFATKRPRGLRKLVLASALASFDLLVEGVEERKRRLTVTTQKALEEGEKSGNFHSEEYTQALVEFQGISMGIDPSTPELGPAMQHLSEDTTVYTTMYGTTMAMPDGSLRGWTCISGLPFVEAETLIYNGVRDSSQDTAQIPFFELIPRARWRTFDTGHMAHLEGTGKREEVLKLVGEFLESF</sequence>
<organism evidence="4 5">
    <name type="scientific">Myriangium duriaei CBS 260.36</name>
    <dbReference type="NCBI Taxonomy" id="1168546"/>
    <lineage>
        <taxon>Eukaryota</taxon>
        <taxon>Fungi</taxon>
        <taxon>Dikarya</taxon>
        <taxon>Ascomycota</taxon>
        <taxon>Pezizomycotina</taxon>
        <taxon>Dothideomycetes</taxon>
        <taxon>Dothideomycetidae</taxon>
        <taxon>Myriangiales</taxon>
        <taxon>Myriangiaceae</taxon>
        <taxon>Myriangium</taxon>
    </lineage>
</organism>
<evidence type="ECO:0000313" key="5">
    <source>
        <dbReference type="Proteomes" id="UP000799439"/>
    </source>
</evidence>
<dbReference type="SUPFAM" id="SSF53474">
    <property type="entry name" value="alpha/beta-Hydrolases"/>
    <property type="match status" value="1"/>
</dbReference>
<dbReference type="AlphaFoldDB" id="A0A9P4MIL4"/>
<accession>A0A9P4MIL4</accession>
<evidence type="ECO:0000313" key="4">
    <source>
        <dbReference type="EMBL" id="KAF2156105.1"/>
    </source>
</evidence>
<dbReference type="GO" id="GO:0006508">
    <property type="term" value="P:proteolysis"/>
    <property type="evidence" value="ECO:0007669"/>
    <property type="project" value="InterPro"/>
</dbReference>
<dbReference type="InterPro" id="IPR050266">
    <property type="entry name" value="AB_hydrolase_sf"/>
</dbReference>
<dbReference type="InterPro" id="IPR000073">
    <property type="entry name" value="AB_hydrolase_1"/>
</dbReference>
<evidence type="ECO:0000259" key="3">
    <source>
        <dbReference type="Pfam" id="PF00561"/>
    </source>
</evidence>
<feature type="domain" description="AB hydrolase-1" evidence="3">
    <location>
        <begin position="36"/>
        <end position="291"/>
    </location>
</feature>
<dbReference type="PIRSF" id="PIRSF005539">
    <property type="entry name" value="Pept_S33_TRI_F1"/>
    <property type="match status" value="1"/>
</dbReference>
<dbReference type="InterPro" id="IPR002410">
    <property type="entry name" value="Peptidase_S33"/>
</dbReference>
<dbReference type="Gene3D" id="3.40.50.1820">
    <property type="entry name" value="alpha/beta hydrolase"/>
    <property type="match status" value="1"/>
</dbReference>
<protein>
    <submittedName>
        <fullName evidence="4">Proline-specific peptidase</fullName>
    </submittedName>
</protein>
<dbReference type="Pfam" id="PF00561">
    <property type="entry name" value="Abhydrolase_1"/>
    <property type="match status" value="1"/>
</dbReference>
<comment type="caution">
    <text evidence="4">The sequence shown here is derived from an EMBL/GenBank/DDBJ whole genome shotgun (WGS) entry which is preliminary data.</text>
</comment>
<dbReference type="InterPro" id="IPR029058">
    <property type="entry name" value="AB_hydrolase_fold"/>
</dbReference>
<proteinExistence type="inferred from homology"/>
<comment type="similarity">
    <text evidence="1">Belongs to the peptidase S33 family.</text>
</comment>
<dbReference type="PRINTS" id="PR00793">
    <property type="entry name" value="PROAMNOPTASE"/>
</dbReference>
<gene>
    <name evidence="4" type="ORF">K461DRAFT_291058</name>
</gene>
<dbReference type="EMBL" id="ML996082">
    <property type="protein sequence ID" value="KAF2156105.1"/>
    <property type="molecule type" value="Genomic_DNA"/>
</dbReference>
<reference evidence="4" key="1">
    <citation type="journal article" date="2020" name="Stud. Mycol.">
        <title>101 Dothideomycetes genomes: a test case for predicting lifestyles and emergence of pathogens.</title>
        <authorList>
            <person name="Haridas S."/>
            <person name="Albert R."/>
            <person name="Binder M."/>
            <person name="Bloem J."/>
            <person name="Labutti K."/>
            <person name="Salamov A."/>
            <person name="Andreopoulos B."/>
            <person name="Baker S."/>
            <person name="Barry K."/>
            <person name="Bills G."/>
            <person name="Bluhm B."/>
            <person name="Cannon C."/>
            <person name="Castanera R."/>
            <person name="Culley D."/>
            <person name="Daum C."/>
            <person name="Ezra D."/>
            <person name="Gonzalez J."/>
            <person name="Henrissat B."/>
            <person name="Kuo A."/>
            <person name="Liang C."/>
            <person name="Lipzen A."/>
            <person name="Lutzoni F."/>
            <person name="Magnuson J."/>
            <person name="Mondo S."/>
            <person name="Nolan M."/>
            <person name="Ohm R."/>
            <person name="Pangilinan J."/>
            <person name="Park H.-J."/>
            <person name="Ramirez L."/>
            <person name="Alfaro M."/>
            <person name="Sun H."/>
            <person name="Tritt A."/>
            <person name="Yoshinaga Y."/>
            <person name="Zwiers L.-H."/>
            <person name="Turgeon B."/>
            <person name="Goodwin S."/>
            <person name="Spatafora J."/>
            <person name="Crous P."/>
            <person name="Grigoriev I."/>
        </authorList>
    </citation>
    <scope>NUCLEOTIDE SEQUENCE</scope>
    <source>
        <strain evidence="4">CBS 260.36</strain>
    </source>
</reference>
<dbReference type="OrthoDB" id="190201at2759"/>
<evidence type="ECO:0000256" key="2">
    <source>
        <dbReference type="ARBA" id="ARBA00022801"/>
    </source>
</evidence>
<dbReference type="Proteomes" id="UP000799439">
    <property type="component" value="Unassembled WGS sequence"/>
</dbReference>
<dbReference type="PANTHER" id="PTHR43798">
    <property type="entry name" value="MONOACYLGLYCEROL LIPASE"/>
    <property type="match status" value="1"/>
</dbReference>
<keyword evidence="2" id="KW-0378">Hydrolase</keyword>
<dbReference type="GO" id="GO:0008233">
    <property type="term" value="F:peptidase activity"/>
    <property type="evidence" value="ECO:0007669"/>
    <property type="project" value="InterPro"/>
</dbReference>
<dbReference type="InterPro" id="IPR005945">
    <property type="entry name" value="Pro_imino_pep"/>
</dbReference>